<dbReference type="Proteomes" id="UP000502248">
    <property type="component" value="Chromosome"/>
</dbReference>
<evidence type="ECO:0000313" key="2">
    <source>
        <dbReference type="Proteomes" id="UP000502248"/>
    </source>
</evidence>
<protein>
    <submittedName>
        <fullName evidence="1">Uncharacterized protein</fullName>
    </submittedName>
</protein>
<proteinExistence type="predicted"/>
<accession>A0A7Z2VRH3</accession>
<dbReference type="KEGG" id="cheb:HH215_33325"/>
<dbReference type="AlphaFoldDB" id="A0A7Z2VRH3"/>
<sequence>MKMKKISLQKRKEYVEALQKEIEHQNEVIALIESYSPDTLEKRIIHEYAIEGAVAEVAKKLNEEGLRVGARKYISNDVSEVVRSKPIIDKLHEVTKKALEHNTAGLRY</sequence>
<organism evidence="1 2">
    <name type="scientific">Cohnella herbarum</name>
    <dbReference type="NCBI Taxonomy" id="2728023"/>
    <lineage>
        <taxon>Bacteria</taxon>
        <taxon>Bacillati</taxon>
        <taxon>Bacillota</taxon>
        <taxon>Bacilli</taxon>
        <taxon>Bacillales</taxon>
        <taxon>Paenibacillaceae</taxon>
        <taxon>Cohnella</taxon>
    </lineage>
</organism>
<gene>
    <name evidence="1" type="ORF">HH215_33325</name>
</gene>
<keyword evidence="2" id="KW-1185">Reference proteome</keyword>
<dbReference type="RefSeq" id="WP_169283828.1">
    <property type="nucleotide sequence ID" value="NZ_CP051680.1"/>
</dbReference>
<dbReference type="EMBL" id="CP051680">
    <property type="protein sequence ID" value="QJD87585.1"/>
    <property type="molecule type" value="Genomic_DNA"/>
</dbReference>
<name>A0A7Z2VRH3_9BACL</name>
<evidence type="ECO:0000313" key="1">
    <source>
        <dbReference type="EMBL" id="QJD87585.1"/>
    </source>
</evidence>
<reference evidence="1 2" key="1">
    <citation type="submission" date="2020-04" db="EMBL/GenBank/DDBJ databases">
        <title>Genome sequencing of novel species.</title>
        <authorList>
            <person name="Heo J."/>
            <person name="Kim S.-J."/>
            <person name="Kim J.-S."/>
            <person name="Hong S.-B."/>
            <person name="Kwon S.-W."/>
        </authorList>
    </citation>
    <scope>NUCLEOTIDE SEQUENCE [LARGE SCALE GENOMIC DNA]</scope>
    <source>
        <strain evidence="1 2">MFER-1</strain>
    </source>
</reference>